<dbReference type="GO" id="GO:0016788">
    <property type="term" value="F:hydrolase activity, acting on ester bonds"/>
    <property type="evidence" value="ECO:0007669"/>
    <property type="project" value="UniProtKB-ARBA"/>
</dbReference>
<dbReference type="InterPro" id="IPR036514">
    <property type="entry name" value="SGNH_hydro_sf"/>
</dbReference>
<dbReference type="Pfam" id="PF03629">
    <property type="entry name" value="SASA"/>
    <property type="match status" value="1"/>
</dbReference>
<dbReference type="Gene3D" id="3.40.50.1110">
    <property type="entry name" value="SGNH hydrolase"/>
    <property type="match status" value="1"/>
</dbReference>
<evidence type="ECO:0000313" key="4">
    <source>
        <dbReference type="Proteomes" id="UP000524492"/>
    </source>
</evidence>
<name>A0A7W6MFL5_9HYPH</name>
<sequence>MRTMLTVGGAAVIAMYLLGGMSARHEIFPWPQLSAMKKMVGGEKPAAPSRYTFDDKQRLIGDESKTLVTCPTQTDRTAVLLVLGQSNAANHGGQRYRSNYGARVVNAFDKRCFIAASPLLGSTDTRGEYWTLLGNKLIASGQNDGVVLASLAYSGSQVTRWAKGGDLNPVLIDTVKQLQDSGYRITSVLWVQGEADLVHGTTGEDYQERFLSMIDTLRQHGVEAPVYISIASKCLEPTNGGFKEHIPDNPIVRAQLALSKSGHGIREGVNSDALLDGDDRYDDCHFGGTGEEKVSEAWLNLLRGGSRLEPSPQSSLFGPQAKAGRVVSTRISQEEYPSFPAVQQDVVGK</sequence>
<dbReference type="AlphaFoldDB" id="A0A7W6MFL5"/>
<dbReference type="SUPFAM" id="SSF52266">
    <property type="entry name" value="SGNH hydrolase"/>
    <property type="match status" value="1"/>
</dbReference>
<evidence type="ECO:0000256" key="1">
    <source>
        <dbReference type="ARBA" id="ARBA00022801"/>
    </source>
</evidence>
<dbReference type="InterPro" id="IPR052940">
    <property type="entry name" value="Carb_Esterase_6"/>
</dbReference>
<accession>A0A7W6MFL5</accession>
<feature type="domain" description="Sialate O-acetylesterase" evidence="2">
    <location>
        <begin position="78"/>
        <end position="220"/>
    </location>
</feature>
<gene>
    <name evidence="3" type="ORF">GGD53_001951</name>
</gene>
<keyword evidence="1" id="KW-0378">Hydrolase</keyword>
<dbReference type="Proteomes" id="UP000524492">
    <property type="component" value="Unassembled WGS sequence"/>
</dbReference>
<dbReference type="InterPro" id="IPR005181">
    <property type="entry name" value="SASA"/>
</dbReference>
<comment type="caution">
    <text evidence="3">The sequence shown here is derived from an EMBL/GenBank/DDBJ whole genome shotgun (WGS) entry which is preliminary data.</text>
</comment>
<dbReference type="PANTHER" id="PTHR31988:SF19">
    <property type="entry name" value="9-O-ACETYL-N-ACETYLNEURAMINIC ACID DEACETYLASE-RELATED"/>
    <property type="match status" value="1"/>
</dbReference>
<keyword evidence="4" id="KW-1185">Reference proteome</keyword>
<proteinExistence type="predicted"/>
<evidence type="ECO:0000259" key="2">
    <source>
        <dbReference type="Pfam" id="PF03629"/>
    </source>
</evidence>
<organism evidence="3 4">
    <name type="scientific">Rhizobium aethiopicum</name>
    <dbReference type="NCBI Taxonomy" id="1138170"/>
    <lineage>
        <taxon>Bacteria</taxon>
        <taxon>Pseudomonadati</taxon>
        <taxon>Pseudomonadota</taxon>
        <taxon>Alphaproteobacteria</taxon>
        <taxon>Hyphomicrobiales</taxon>
        <taxon>Rhizobiaceae</taxon>
        <taxon>Rhizobium/Agrobacterium group</taxon>
        <taxon>Rhizobium</taxon>
    </lineage>
</organism>
<reference evidence="3 4" key="1">
    <citation type="submission" date="2020-08" db="EMBL/GenBank/DDBJ databases">
        <title>Genomic Encyclopedia of Type Strains, Phase IV (KMG-V): Genome sequencing to study the core and pangenomes of soil and plant-associated prokaryotes.</title>
        <authorList>
            <person name="Whitman W."/>
        </authorList>
    </citation>
    <scope>NUCLEOTIDE SEQUENCE [LARGE SCALE GENOMIC DNA]</scope>
    <source>
        <strain evidence="3 4">SEMIA 4074</strain>
    </source>
</reference>
<dbReference type="PANTHER" id="PTHR31988">
    <property type="entry name" value="ESTERASE, PUTATIVE (DUF303)-RELATED"/>
    <property type="match status" value="1"/>
</dbReference>
<dbReference type="EMBL" id="JACIFV010000005">
    <property type="protein sequence ID" value="MBB4191798.1"/>
    <property type="molecule type" value="Genomic_DNA"/>
</dbReference>
<evidence type="ECO:0000313" key="3">
    <source>
        <dbReference type="EMBL" id="MBB4191798.1"/>
    </source>
</evidence>
<protein>
    <recommendedName>
        <fullName evidence="2">Sialate O-acetylesterase domain-containing protein</fullName>
    </recommendedName>
</protein>